<evidence type="ECO:0000313" key="1">
    <source>
        <dbReference type="EMBL" id="MDT7846126.1"/>
    </source>
</evidence>
<name>A0ABU3M3Q1_9ACTN</name>
<dbReference type="Proteomes" id="UP001257948">
    <property type="component" value="Unassembled WGS sequence"/>
</dbReference>
<keyword evidence="2" id="KW-1185">Reference proteome</keyword>
<dbReference type="SUPFAM" id="SSF48452">
    <property type="entry name" value="TPR-like"/>
    <property type="match status" value="1"/>
</dbReference>
<gene>
    <name evidence="1" type="ORF">RQC66_35965</name>
</gene>
<dbReference type="Gene3D" id="1.25.40.10">
    <property type="entry name" value="Tetratricopeptide repeat domain"/>
    <property type="match status" value="1"/>
</dbReference>
<dbReference type="EMBL" id="JAVTLL010000032">
    <property type="protein sequence ID" value="MDT7846126.1"/>
    <property type="molecule type" value="Genomic_DNA"/>
</dbReference>
<dbReference type="RefSeq" id="WP_314206531.1">
    <property type="nucleotide sequence ID" value="NZ_JAVTLL010000032.1"/>
</dbReference>
<organism evidence="1 2">
    <name type="scientific">Streptomyces justiciae</name>
    <dbReference type="NCBI Taxonomy" id="2780140"/>
    <lineage>
        <taxon>Bacteria</taxon>
        <taxon>Bacillati</taxon>
        <taxon>Actinomycetota</taxon>
        <taxon>Actinomycetes</taxon>
        <taxon>Kitasatosporales</taxon>
        <taxon>Streptomycetaceae</taxon>
        <taxon>Streptomyces</taxon>
    </lineage>
</organism>
<reference evidence="2" key="1">
    <citation type="submission" date="2023-07" db="EMBL/GenBank/DDBJ databases">
        <title>Draft genome sequence of the endophytic actinobacterium Streptomyces justiciae WPN32, a potential antibiotic producer.</title>
        <authorList>
            <person name="Yasawong M."/>
            <person name="Pana W."/>
            <person name="Ganta P."/>
            <person name="Santapan N."/>
            <person name="Songngamsuk T."/>
            <person name="Phatcharaharikarn M."/>
            <person name="Kerdtoob S."/>
            <person name="Nantapong N."/>
        </authorList>
    </citation>
    <scope>NUCLEOTIDE SEQUENCE [LARGE SCALE GENOMIC DNA]</scope>
    <source>
        <strain evidence="2">WPN32</strain>
    </source>
</reference>
<dbReference type="InterPro" id="IPR011990">
    <property type="entry name" value="TPR-like_helical_dom_sf"/>
</dbReference>
<comment type="caution">
    <text evidence="1">The sequence shown here is derived from an EMBL/GenBank/DDBJ whole genome shotgun (WGS) entry which is preliminary data.</text>
</comment>
<proteinExistence type="predicted"/>
<evidence type="ECO:0000313" key="2">
    <source>
        <dbReference type="Proteomes" id="UP001257948"/>
    </source>
</evidence>
<protein>
    <submittedName>
        <fullName evidence="1">Uncharacterized protein</fullName>
    </submittedName>
</protein>
<accession>A0ABU3M3Q1</accession>
<sequence>MAGALAAEAMVRDRPLCEEGWRLLALAHWAGGRRADALAALRRRARSCATNSAATPHRP</sequence>